<dbReference type="InterPro" id="IPR023753">
    <property type="entry name" value="FAD/NAD-binding_dom"/>
</dbReference>
<gene>
    <name evidence="3" type="ORF">I583_03225</name>
    <name evidence="2" type="ORF">UAW_02260</name>
</gene>
<dbReference type="OrthoDB" id="2185620at2"/>
<dbReference type="Pfam" id="PF07992">
    <property type="entry name" value="Pyr_redox_2"/>
    <property type="match status" value="1"/>
</dbReference>
<evidence type="ECO:0000313" key="5">
    <source>
        <dbReference type="Proteomes" id="UP000014197"/>
    </source>
</evidence>
<evidence type="ECO:0000313" key="2">
    <source>
        <dbReference type="EMBL" id="EOH94534.1"/>
    </source>
</evidence>
<proteinExistence type="predicted"/>
<accession>R2T2R7</accession>
<evidence type="ECO:0000313" key="3">
    <source>
        <dbReference type="EMBL" id="EOT60579.1"/>
    </source>
</evidence>
<comment type="caution">
    <text evidence="2">The sequence shown here is derived from an EMBL/GenBank/DDBJ whole genome shotgun (WGS) entry which is preliminary data.</text>
</comment>
<name>R2T2R7_9ENTE</name>
<dbReference type="SUPFAM" id="SSF51905">
    <property type="entry name" value="FAD/NAD(P)-binding domain"/>
    <property type="match status" value="1"/>
</dbReference>
<dbReference type="eggNOG" id="COG0446">
    <property type="taxonomic scope" value="Bacteria"/>
</dbReference>
<dbReference type="PATRIC" id="fig|1158608.3.peg.2226"/>
<dbReference type="GO" id="GO:0016491">
    <property type="term" value="F:oxidoreductase activity"/>
    <property type="evidence" value="ECO:0007669"/>
    <property type="project" value="InterPro"/>
</dbReference>
<sequence>MGLTSINNARMYQLLSVGQAQEVLESQLAERILIVGSGVLECMIAIELAEQGKEITLVEKTDELLLDCLDTPKRVELLKKLEYLVVTIFLETSVSKVLENQVCLCSQEGFETFLDIDNMIVPKKL</sequence>
<dbReference type="AlphaFoldDB" id="R2T2R7"/>
<organism evidence="2 4">
    <name type="scientific">Enterococcus haemoperoxidus ATCC BAA-382</name>
    <dbReference type="NCBI Taxonomy" id="1158608"/>
    <lineage>
        <taxon>Bacteria</taxon>
        <taxon>Bacillati</taxon>
        <taxon>Bacillota</taxon>
        <taxon>Bacilli</taxon>
        <taxon>Lactobacillales</taxon>
        <taxon>Enterococcaceae</taxon>
        <taxon>Enterococcus</taxon>
    </lineage>
</organism>
<evidence type="ECO:0000259" key="1">
    <source>
        <dbReference type="Pfam" id="PF07992"/>
    </source>
</evidence>
<keyword evidence="5" id="KW-1185">Reference proteome</keyword>
<dbReference type="Gene3D" id="3.50.50.60">
    <property type="entry name" value="FAD/NAD(P)-binding domain"/>
    <property type="match status" value="1"/>
</dbReference>
<dbReference type="STRING" id="155618.RV06_GL000890"/>
<evidence type="ECO:0000313" key="4">
    <source>
        <dbReference type="Proteomes" id="UP000013858"/>
    </source>
</evidence>
<dbReference type="Proteomes" id="UP000014197">
    <property type="component" value="Unassembled WGS sequence"/>
</dbReference>
<dbReference type="EMBL" id="AJAR01000021">
    <property type="protein sequence ID" value="EOH94534.1"/>
    <property type="molecule type" value="Genomic_DNA"/>
</dbReference>
<dbReference type="InterPro" id="IPR036188">
    <property type="entry name" value="FAD/NAD-bd_sf"/>
</dbReference>
<dbReference type="Proteomes" id="UP000013858">
    <property type="component" value="Unassembled WGS sequence"/>
</dbReference>
<protein>
    <recommendedName>
        <fullName evidence="1">FAD/NAD(P)-binding domain-containing protein</fullName>
    </recommendedName>
</protein>
<reference evidence="2 4" key="1">
    <citation type="submission" date="2013-02" db="EMBL/GenBank/DDBJ databases">
        <title>The Genome Sequence of Enterococcus haemoperoxidus BAA-382.</title>
        <authorList>
            <consortium name="The Broad Institute Genome Sequencing Platform"/>
            <consortium name="The Broad Institute Genome Sequencing Center for Infectious Disease"/>
            <person name="Earl A.M."/>
            <person name="Gilmore M.S."/>
            <person name="Lebreton F."/>
            <person name="Walker B."/>
            <person name="Young S.K."/>
            <person name="Zeng Q."/>
            <person name="Gargeya S."/>
            <person name="Fitzgerald M."/>
            <person name="Haas B."/>
            <person name="Abouelleil A."/>
            <person name="Alvarado L."/>
            <person name="Arachchi H.M."/>
            <person name="Berlin A.M."/>
            <person name="Chapman S.B."/>
            <person name="Dewar J."/>
            <person name="Goldberg J."/>
            <person name="Griggs A."/>
            <person name="Gujja S."/>
            <person name="Hansen M."/>
            <person name="Howarth C."/>
            <person name="Imamovic A."/>
            <person name="Larimer J."/>
            <person name="McCowan C."/>
            <person name="Murphy C."/>
            <person name="Neiman D."/>
            <person name="Pearson M."/>
            <person name="Priest M."/>
            <person name="Roberts A."/>
            <person name="Saif S."/>
            <person name="Shea T."/>
            <person name="Sisk P."/>
            <person name="Sykes S."/>
            <person name="Wortman J."/>
            <person name="Nusbaum C."/>
            <person name="Birren B."/>
        </authorList>
    </citation>
    <scope>NUCLEOTIDE SEQUENCE [LARGE SCALE GENOMIC DNA]</scope>
    <source>
        <strain evidence="2 4">ATCC BAA-382</strain>
    </source>
</reference>
<dbReference type="RefSeq" id="WP_010762451.1">
    <property type="nucleotide sequence ID" value="NZ_KB946316.1"/>
</dbReference>
<feature type="domain" description="FAD/NAD(P)-binding" evidence="1">
    <location>
        <begin position="16"/>
        <end position="102"/>
    </location>
</feature>
<reference evidence="3 5" key="2">
    <citation type="submission" date="2013-03" db="EMBL/GenBank/DDBJ databases">
        <title>The Genome Sequence of Enterococcus haemoperoxidus BAA-382 (PacBio/Illumina hybrid assembly).</title>
        <authorList>
            <consortium name="The Broad Institute Genomics Platform"/>
            <consortium name="The Broad Institute Genome Sequencing Center for Infectious Disease"/>
            <person name="Earl A."/>
            <person name="Russ C."/>
            <person name="Gilmore M."/>
            <person name="Surin D."/>
            <person name="Walker B."/>
            <person name="Young S."/>
            <person name="Zeng Q."/>
            <person name="Gargeya S."/>
            <person name="Fitzgerald M."/>
            <person name="Haas B."/>
            <person name="Abouelleil A."/>
            <person name="Allen A.W."/>
            <person name="Alvarado L."/>
            <person name="Arachchi H.M."/>
            <person name="Berlin A.M."/>
            <person name="Chapman S.B."/>
            <person name="Gainer-Dewar J."/>
            <person name="Goldberg J."/>
            <person name="Griggs A."/>
            <person name="Gujja S."/>
            <person name="Hansen M."/>
            <person name="Howarth C."/>
            <person name="Imamovic A."/>
            <person name="Ireland A."/>
            <person name="Larimer J."/>
            <person name="McCowan C."/>
            <person name="Murphy C."/>
            <person name="Pearson M."/>
            <person name="Poon T.W."/>
            <person name="Priest M."/>
            <person name="Roberts A."/>
            <person name="Saif S."/>
            <person name="Shea T."/>
            <person name="Sisk P."/>
            <person name="Sykes S."/>
            <person name="Wortman J."/>
            <person name="Nusbaum C."/>
            <person name="Birren B."/>
        </authorList>
    </citation>
    <scope>NUCLEOTIDE SEQUENCE [LARGE SCALE GENOMIC DNA]</scope>
    <source>
        <strain evidence="3 5">ATCC BAA-382</strain>
    </source>
</reference>
<dbReference type="EMBL" id="ASVY01000003">
    <property type="protein sequence ID" value="EOT60579.1"/>
    <property type="molecule type" value="Genomic_DNA"/>
</dbReference>